<dbReference type="GO" id="GO:0046872">
    <property type="term" value="F:metal ion binding"/>
    <property type="evidence" value="ECO:0007669"/>
    <property type="project" value="UniProtKB-KW"/>
</dbReference>
<evidence type="ECO:0000256" key="9">
    <source>
        <dbReference type="ARBA" id="ARBA00023264"/>
    </source>
</evidence>
<dbReference type="GO" id="GO:0016614">
    <property type="term" value="F:oxidoreductase activity, acting on CH-OH group of donors"/>
    <property type="evidence" value="ECO:0007669"/>
    <property type="project" value="InterPro"/>
</dbReference>
<dbReference type="PANTHER" id="PTHR43616">
    <property type="entry name" value="GLYCEROL DEHYDROGENASE"/>
    <property type="match status" value="1"/>
</dbReference>
<keyword evidence="11" id="KW-1185">Reference proteome</keyword>
<reference evidence="10 11" key="1">
    <citation type="submission" date="2011-12" db="EMBL/GenBank/DDBJ databases">
        <title>The Genome Sequence of Prevotella maculosa OT 289.</title>
        <authorList>
            <consortium name="The Broad Institute Genome Sequencing Platform"/>
            <person name="Earl A."/>
            <person name="Ward D."/>
            <person name="Feldgarden M."/>
            <person name="Gevers D."/>
            <person name="Izard J."/>
            <person name="Blanton J.M."/>
            <person name="Mathney J."/>
            <person name="Tanner A.C."/>
            <person name="Dewhirst F.E."/>
            <person name="Young S.K."/>
            <person name="Zeng Q."/>
            <person name="Gargeya S."/>
            <person name="Fitzgerald M."/>
            <person name="Haas B."/>
            <person name="Abouelleil A."/>
            <person name="Alvarado L."/>
            <person name="Arachchi H.M."/>
            <person name="Berlin A."/>
            <person name="Chapman S.B."/>
            <person name="Gearin G."/>
            <person name="Goldberg J."/>
            <person name="Griggs A."/>
            <person name="Gujja S."/>
            <person name="Hansen M."/>
            <person name="Heiman D."/>
            <person name="Howarth C."/>
            <person name="Larimer J."/>
            <person name="Lui A."/>
            <person name="MacDonald P.J.P."/>
            <person name="McCowen C."/>
            <person name="Montmayeur A."/>
            <person name="Murphy C."/>
            <person name="Neiman D."/>
            <person name="Pearson M."/>
            <person name="Priest M."/>
            <person name="Roberts A."/>
            <person name="Saif S."/>
            <person name="Shea T."/>
            <person name="Sisk P."/>
            <person name="Stolte C."/>
            <person name="Sykes S."/>
            <person name="Wortman J."/>
            <person name="Nusbaum C."/>
            <person name="Birren B."/>
        </authorList>
    </citation>
    <scope>NUCLEOTIDE SEQUENCE [LARGE SCALE GENOMIC DNA]</scope>
    <source>
        <strain evidence="10 11">OT 289</strain>
    </source>
</reference>
<accession>H1HQN7</accession>
<evidence type="ECO:0000313" key="11">
    <source>
        <dbReference type="Proteomes" id="UP000003167"/>
    </source>
</evidence>
<dbReference type="OrthoDB" id="9763580at2"/>
<dbReference type="Proteomes" id="UP000003167">
    <property type="component" value="Unassembled WGS sequence"/>
</dbReference>
<organism evidence="10 11">
    <name type="scientific">Segatella maculosa OT 289</name>
    <dbReference type="NCBI Taxonomy" id="999422"/>
    <lineage>
        <taxon>Bacteria</taxon>
        <taxon>Pseudomonadati</taxon>
        <taxon>Bacteroidota</taxon>
        <taxon>Bacteroidia</taxon>
        <taxon>Bacteroidales</taxon>
        <taxon>Prevotellaceae</taxon>
        <taxon>Segatella</taxon>
    </lineage>
</organism>
<evidence type="ECO:0000256" key="7">
    <source>
        <dbReference type="ARBA" id="ARBA00023098"/>
    </source>
</evidence>
<evidence type="ECO:0000256" key="1">
    <source>
        <dbReference type="ARBA" id="ARBA00022490"/>
    </source>
</evidence>
<evidence type="ECO:0000313" key="10">
    <source>
        <dbReference type="EMBL" id="EHO66038.1"/>
    </source>
</evidence>
<dbReference type="InterPro" id="IPR032837">
    <property type="entry name" value="G1PDH"/>
</dbReference>
<keyword evidence="2" id="KW-0444">Lipid biosynthesis</keyword>
<evidence type="ECO:0000256" key="5">
    <source>
        <dbReference type="ARBA" id="ARBA00023002"/>
    </source>
</evidence>
<keyword evidence="8" id="KW-0594">Phospholipid biosynthesis</keyword>
<dbReference type="Gene3D" id="1.20.1090.10">
    <property type="entry name" value="Dehydroquinate synthase-like - alpha domain"/>
    <property type="match status" value="1"/>
</dbReference>
<dbReference type="CDD" id="cd08175">
    <property type="entry name" value="G1PDH"/>
    <property type="match status" value="1"/>
</dbReference>
<keyword evidence="4" id="KW-0521">NADP</keyword>
<evidence type="ECO:0000256" key="6">
    <source>
        <dbReference type="ARBA" id="ARBA00023027"/>
    </source>
</evidence>
<dbReference type="RefSeq" id="WP_008566613.1">
    <property type="nucleotide sequence ID" value="NZ_JH594513.1"/>
</dbReference>
<keyword evidence="3" id="KW-0479">Metal-binding</keyword>
<dbReference type="Pfam" id="PF13685">
    <property type="entry name" value="Fe-ADH_2"/>
    <property type="match status" value="1"/>
</dbReference>
<dbReference type="EMBL" id="AGEK01000047">
    <property type="protein sequence ID" value="EHO66038.1"/>
    <property type="molecule type" value="Genomic_DNA"/>
</dbReference>
<evidence type="ECO:0008006" key="12">
    <source>
        <dbReference type="Google" id="ProtNLM"/>
    </source>
</evidence>
<dbReference type="HOGENOM" id="CLU_038362_1_0_10"/>
<evidence type="ECO:0000256" key="4">
    <source>
        <dbReference type="ARBA" id="ARBA00022857"/>
    </source>
</evidence>
<dbReference type="STRING" id="999422.HMPREF9944_02481"/>
<dbReference type="SUPFAM" id="SSF56796">
    <property type="entry name" value="Dehydroquinate synthase-like"/>
    <property type="match status" value="1"/>
</dbReference>
<keyword evidence="6" id="KW-0520">NAD</keyword>
<proteinExistence type="predicted"/>
<dbReference type="GO" id="GO:0008654">
    <property type="term" value="P:phospholipid biosynthetic process"/>
    <property type="evidence" value="ECO:0007669"/>
    <property type="project" value="UniProtKB-KW"/>
</dbReference>
<sequence length="454" mass="50519">MNKRLNLALEKATQTKALVLRQGAINETARVFRELFPDERAVVIADKTTFAVAGKAVDAMLHQEGISVDAPVILDYPDMHAEWKYVELLDEVFSKSNAIPIAVGSGTINDLTKLSSYHNNRHYMVVATAASMDGYVAFGASITKDGCKTTFPCTAPIAVVADIDIISKAPADMTASGYADLFAKVPAGADWIIADAIGIEPIDPVPFAIAQDGLHDALSNPEGDREGRPEEISKLMEGLLLGGFAMQAYPKSSRPASGADHQFSHLLNMQHYVMPNGKAPSHGFQVALGTLASLFFYRELLNADIEKLDTEACVREWPDLEVQEQEAIRMFHGTDFPMLGATEVKAKYVDREGLRRELTTFKSKWPETRRRLERQIIPVEEAMQRLRLVGAPTLPEDIGLSRQRMRDSILLAQKIRRRYTILDLGLRMCMLDKWTDALFGREGIWEIKRPPINH</sequence>
<dbReference type="InterPro" id="IPR016205">
    <property type="entry name" value="Glycerol_DH"/>
</dbReference>
<name>H1HQN7_9BACT</name>
<comment type="caution">
    <text evidence="10">The sequence shown here is derived from an EMBL/GenBank/DDBJ whole genome shotgun (WGS) entry which is preliminary data.</text>
</comment>
<keyword evidence="9" id="KW-1208">Phospholipid metabolism</keyword>
<dbReference type="PANTHER" id="PTHR43616:SF5">
    <property type="entry name" value="GLYCEROL DEHYDROGENASE 1"/>
    <property type="match status" value="1"/>
</dbReference>
<evidence type="ECO:0000256" key="8">
    <source>
        <dbReference type="ARBA" id="ARBA00023209"/>
    </source>
</evidence>
<keyword evidence="7" id="KW-0443">Lipid metabolism</keyword>
<dbReference type="AlphaFoldDB" id="H1HQN7"/>
<gene>
    <name evidence="10" type="ORF">HMPREF9944_02481</name>
</gene>
<evidence type="ECO:0000256" key="2">
    <source>
        <dbReference type="ARBA" id="ARBA00022516"/>
    </source>
</evidence>
<protein>
    <recommendedName>
        <fullName evidence="12">3-dehydroquinate synthase</fullName>
    </recommendedName>
</protein>
<evidence type="ECO:0000256" key="3">
    <source>
        <dbReference type="ARBA" id="ARBA00022723"/>
    </source>
</evidence>
<keyword evidence="5" id="KW-0560">Oxidoreductase</keyword>
<dbReference type="Gene3D" id="3.40.50.1970">
    <property type="match status" value="1"/>
</dbReference>
<keyword evidence="1" id="KW-0963">Cytoplasm</keyword>
<dbReference type="PATRIC" id="fig|999422.3.peg.2597"/>